<organism evidence="2 3">
    <name type="scientific">Flavobacterium shii</name>
    <dbReference type="NCBI Taxonomy" id="2987687"/>
    <lineage>
        <taxon>Bacteria</taxon>
        <taxon>Pseudomonadati</taxon>
        <taxon>Bacteroidota</taxon>
        <taxon>Flavobacteriia</taxon>
        <taxon>Flavobacteriales</taxon>
        <taxon>Flavobacteriaceae</taxon>
        <taxon>Flavobacterium</taxon>
    </lineage>
</organism>
<comment type="caution">
    <text evidence="2">The sequence shown here is derived from an EMBL/GenBank/DDBJ whole genome shotgun (WGS) entry which is preliminary data.</text>
</comment>
<dbReference type="InterPro" id="IPR011990">
    <property type="entry name" value="TPR-like_helical_dom_sf"/>
</dbReference>
<reference evidence="2" key="1">
    <citation type="submission" date="2022-10" db="EMBL/GenBank/DDBJ databases">
        <title>Two novel species of Flavobacterium.</title>
        <authorList>
            <person name="Liu Q."/>
            <person name="Xin Y.-H."/>
        </authorList>
    </citation>
    <scope>NUCLEOTIDE SEQUENCE</scope>
    <source>
        <strain evidence="2">LS1R49</strain>
    </source>
</reference>
<evidence type="ECO:0000313" key="2">
    <source>
        <dbReference type="EMBL" id="MCV9929416.1"/>
    </source>
</evidence>
<accession>A0A9X2ZDK5</accession>
<proteinExistence type="predicted"/>
<keyword evidence="3" id="KW-1185">Reference proteome</keyword>
<evidence type="ECO:0000256" key="1">
    <source>
        <dbReference type="SAM" id="SignalP"/>
    </source>
</evidence>
<dbReference type="RefSeq" id="WP_264207505.1">
    <property type="nucleotide sequence ID" value="NZ_JAOZEW010000019.1"/>
</dbReference>
<gene>
    <name evidence="2" type="ORF">OIU83_17255</name>
</gene>
<dbReference type="EMBL" id="JAOZEW010000019">
    <property type="protein sequence ID" value="MCV9929416.1"/>
    <property type="molecule type" value="Genomic_DNA"/>
</dbReference>
<protein>
    <submittedName>
        <fullName evidence="2">Uncharacterized protein</fullName>
    </submittedName>
</protein>
<feature type="signal peptide" evidence="1">
    <location>
        <begin position="1"/>
        <end position="22"/>
    </location>
</feature>
<sequence>MRNILSSTLVLIFVLSFSFAQAQTIEKGSYLSKDNDQGLKIKLNLLENNKYELVFLEGDYEIKNDSLLLKGKNRDGVVFDVDYSYDEPASAGKIKVKFAESLYYGFYIGTQNGTDPVQYQKLSDIEVVGEPSADSALNFEIDHAQFLYLVYEGYDSNTPSKVLKYAIPEKATGVAIKYQPYSDNPDLKGFFDKKTNELKISQISGKNPLAFENEKLVSKSAKTKLVPLENKNITNWTYPGKDAGVIDNRGITVDGVAPEVYDVGPRVDFKLKVESSLAEAIKVTNKTAGKYLIVYNDANNKSAQADFDAFIKSQELSLGYNFYDVYDPKYDVYNYYLTTKNDKSWLKKNKITDSPSIIILDENDAILATAKSNLIDKQYQFTYYDALYNKLKKISALNNFSKIITNKKSSDSELVKAFNTVSIAVASLDYDYISDEPSEGDFKFTKAALDKKQVEQIWEKIVTAHQKDTKPNMMLVESILGEIKNAGFSKLVFNEDKVLNDTDFKSIDYLIKHYDAIEALRIDYNAEDNTHAVTIGNISTEISNALQNNDSSVVTGIANNPNDKRKIDTYNKLISIGKANFDVYRNYFDYLSVSAEKGDANNTYLKEFDAYFDKTLGTQENPIQRLDELFIDSDGSTAYYDWKAFKEYHTNLCNELAWFTVLHSNDPDFIKKAIKWSEYSLIVTKNNPYYLDTLAQLYYKDGQKQKAIETQTLAVKYLNADVEEETATEIKETLIKMQNGTY</sequence>
<keyword evidence="1" id="KW-0732">Signal</keyword>
<dbReference type="AlphaFoldDB" id="A0A9X2ZDK5"/>
<dbReference type="SUPFAM" id="SSF48452">
    <property type="entry name" value="TPR-like"/>
    <property type="match status" value="1"/>
</dbReference>
<dbReference type="Proteomes" id="UP001151079">
    <property type="component" value="Unassembled WGS sequence"/>
</dbReference>
<evidence type="ECO:0000313" key="3">
    <source>
        <dbReference type="Proteomes" id="UP001151079"/>
    </source>
</evidence>
<name>A0A9X2ZDK5_9FLAO</name>
<feature type="chain" id="PRO_5040973187" evidence="1">
    <location>
        <begin position="23"/>
        <end position="742"/>
    </location>
</feature>